<sequence>MTNWDVHLVGIVTLPVACLRFPPPNEAAYLGRLEDKRIALRLAQRFDREGINCHESANQIRGIIDSTTYHGITERLGISKEMLRRTAFERKFPLVSGSFVVHCVNGRHRAEAARLLCGDQATWTIRLHHFPQDTPEKLDLIHREPKEHANKTVFSDGEICRNTILHFDHERYTLSREWENILSESKRKCLVALFGNSEIIRVVRVLTPFPGLWEGFQLGNWLKHLATRCDEMIVMYWRHIFHVWNSIVGDRQDLAQLVDVETVRHLQFRAPGGSSLDRNEIMKLMADRSLFRHVSSTSDRDLILHNILSVTTVIPSVEAFHRNMLYISLGARILKAYLLPRQDQRTKGRLQTETSAEAQFSGVAIERDTLFKDLMACFKIDQRSVLQVTETSFRPCRQQASPHIAYVQLFIAALRNFASLCSENPLRDFRDEDACILMSERDARRLRWQAWNLGFRNAATNEASKLAPTKERQPRCSGLSEWRGGKPYLKTFFELRKRAFLYLLCQERDQDIPARLSPDFVFRDLVEAFFGNNVTKLGLDLDQAQEDMPMVDELPSEFESDIEMHSVNSGVPARQREPHRRANNATRKVAQNRGPRSAWQPLSPSGQRKKRGENQIKRRGKQSAAQKSIRSVAQYLDQLTNAESHQRDPGIDDADAIDHHLAEAQSTRPNPAIALIDREMQDNDEADREREVPELMMQKGNKPLRKRAARQQREKERLDNMLKASRKKRRSYLSKARLARLAKAQATTGISERGEPLDQTLEEQDASVREKPAGEEWAEGQEALEDPKPYDPRPPLAEAAQAASGKPAASSSTSPSGPDRSEQPLNEARPEISMPQDPSTKDDVIWNWPTRKRKVPGNRVEEPMRTYWPKVKQLKKTGVPIADSLRLENSAANFFESSATQNSGDEITDTRRKRLAGESLATERRVIPFESVPLTPPPPPEVATRRISLAIESDNESARSI</sequence>
<dbReference type="OrthoDB" id="4870690at2759"/>
<evidence type="ECO:0000313" key="3">
    <source>
        <dbReference type="Proteomes" id="UP000434172"/>
    </source>
</evidence>
<protein>
    <submittedName>
        <fullName evidence="2">Uncharacterized protein</fullName>
    </submittedName>
</protein>
<gene>
    <name evidence="2" type="ORF">GQ607_002389</name>
</gene>
<comment type="caution">
    <text evidence="2">The sequence shown here is derived from an EMBL/GenBank/DDBJ whole genome shotgun (WGS) entry which is preliminary data.</text>
</comment>
<evidence type="ECO:0000313" key="2">
    <source>
        <dbReference type="EMBL" id="KAF0330510.1"/>
    </source>
</evidence>
<dbReference type="Proteomes" id="UP000434172">
    <property type="component" value="Unassembled WGS sequence"/>
</dbReference>
<dbReference type="EMBL" id="WOWK01000007">
    <property type="protein sequence ID" value="KAF0330510.1"/>
    <property type="molecule type" value="Genomic_DNA"/>
</dbReference>
<proteinExistence type="predicted"/>
<keyword evidence="3" id="KW-1185">Reference proteome</keyword>
<feature type="compositionally biased region" description="Basic residues" evidence="1">
    <location>
        <begin position="607"/>
        <end position="621"/>
    </location>
</feature>
<dbReference type="AlphaFoldDB" id="A0A8H3WQI8"/>
<dbReference type="InterPro" id="IPR022198">
    <property type="entry name" value="DUF3723"/>
</dbReference>
<feature type="compositionally biased region" description="Low complexity" evidence="1">
    <location>
        <begin position="797"/>
        <end position="818"/>
    </location>
</feature>
<accession>A0A8H3WQI8</accession>
<name>A0A8H3WQI8_9PEZI</name>
<feature type="compositionally biased region" description="Basic residues" evidence="1">
    <location>
        <begin position="724"/>
        <end position="740"/>
    </location>
</feature>
<evidence type="ECO:0000256" key="1">
    <source>
        <dbReference type="SAM" id="MobiDB-lite"/>
    </source>
</evidence>
<feature type="region of interest" description="Disordered" evidence="1">
    <location>
        <begin position="569"/>
        <end position="628"/>
    </location>
</feature>
<organism evidence="2 3">
    <name type="scientific">Colletotrichum asianum</name>
    <dbReference type="NCBI Taxonomy" id="702518"/>
    <lineage>
        <taxon>Eukaryota</taxon>
        <taxon>Fungi</taxon>
        <taxon>Dikarya</taxon>
        <taxon>Ascomycota</taxon>
        <taxon>Pezizomycotina</taxon>
        <taxon>Sordariomycetes</taxon>
        <taxon>Hypocreomycetidae</taxon>
        <taxon>Glomerellales</taxon>
        <taxon>Glomerellaceae</taxon>
        <taxon>Colletotrichum</taxon>
        <taxon>Colletotrichum gloeosporioides species complex</taxon>
    </lineage>
</organism>
<reference evidence="2 3" key="1">
    <citation type="submission" date="2019-12" db="EMBL/GenBank/DDBJ databases">
        <title>A genome sequence resource for the geographically widespread anthracnose pathogen Colletotrichum asianum.</title>
        <authorList>
            <person name="Meng Y."/>
        </authorList>
    </citation>
    <scope>NUCLEOTIDE SEQUENCE [LARGE SCALE GENOMIC DNA]</scope>
    <source>
        <strain evidence="2 3">ICMP 18580</strain>
    </source>
</reference>
<feature type="compositionally biased region" description="Basic and acidic residues" evidence="1">
    <location>
        <begin position="711"/>
        <end position="720"/>
    </location>
</feature>
<feature type="compositionally biased region" description="Basic and acidic residues" evidence="1">
    <location>
        <begin position="682"/>
        <end position="693"/>
    </location>
</feature>
<dbReference type="Pfam" id="PF12520">
    <property type="entry name" value="DUF3723"/>
    <property type="match status" value="1"/>
</dbReference>
<feature type="region of interest" description="Disordered" evidence="1">
    <location>
        <begin position="682"/>
        <end position="850"/>
    </location>
</feature>